<comment type="caution">
    <text evidence="1">The sequence shown here is derived from an EMBL/GenBank/DDBJ whole genome shotgun (WGS) entry which is preliminary data.</text>
</comment>
<organism evidence="1 2">
    <name type="scientific">Choanephora cucurbitarum</name>
    <dbReference type="NCBI Taxonomy" id="101091"/>
    <lineage>
        <taxon>Eukaryota</taxon>
        <taxon>Fungi</taxon>
        <taxon>Fungi incertae sedis</taxon>
        <taxon>Mucoromycota</taxon>
        <taxon>Mucoromycotina</taxon>
        <taxon>Mucoromycetes</taxon>
        <taxon>Mucorales</taxon>
        <taxon>Mucorineae</taxon>
        <taxon>Choanephoraceae</taxon>
        <taxon>Choanephoroideae</taxon>
        <taxon>Choanephora</taxon>
    </lineage>
</organism>
<evidence type="ECO:0000313" key="1">
    <source>
        <dbReference type="EMBL" id="OBZ81465.1"/>
    </source>
</evidence>
<protein>
    <submittedName>
        <fullName evidence="1">Uncharacterized protein</fullName>
    </submittedName>
</protein>
<dbReference type="OrthoDB" id="2281144at2759"/>
<reference evidence="1 2" key="1">
    <citation type="submission" date="2016-03" db="EMBL/GenBank/DDBJ databases">
        <title>Choanephora cucurbitarum.</title>
        <authorList>
            <person name="Min B."/>
            <person name="Park H."/>
            <person name="Park J.-H."/>
            <person name="Shin H.-D."/>
            <person name="Choi I.-G."/>
        </authorList>
    </citation>
    <scope>NUCLEOTIDE SEQUENCE [LARGE SCALE GENOMIC DNA]</scope>
    <source>
        <strain evidence="1 2">KUS-F28377</strain>
    </source>
</reference>
<proteinExistence type="predicted"/>
<dbReference type="InParanoid" id="A0A1C7MX31"/>
<sequence>MSTIDYIYLGHDIKIGLCDTAISPLPSIWSENSVLSVQIRMSTSSTGPGLWRGNPTYASHSKLRAKLVQRPQQLMAGRQTGRQANVTAQ</sequence>
<dbReference type="AlphaFoldDB" id="A0A1C7MX31"/>
<evidence type="ECO:0000313" key="2">
    <source>
        <dbReference type="Proteomes" id="UP000093000"/>
    </source>
</evidence>
<dbReference type="Proteomes" id="UP000093000">
    <property type="component" value="Unassembled WGS sequence"/>
</dbReference>
<dbReference type="EMBL" id="LUGH01001197">
    <property type="protein sequence ID" value="OBZ81465.1"/>
    <property type="molecule type" value="Genomic_DNA"/>
</dbReference>
<name>A0A1C7MX31_9FUNG</name>
<gene>
    <name evidence="1" type="ORF">A0J61_10485</name>
</gene>
<keyword evidence="2" id="KW-1185">Reference proteome</keyword>
<accession>A0A1C7MX31</accession>